<dbReference type="AlphaFoldDB" id="A0A9P0JGE8"/>
<dbReference type="OrthoDB" id="6773285at2759"/>
<proteinExistence type="predicted"/>
<protein>
    <submittedName>
        <fullName evidence="1">Uncharacterized protein</fullName>
    </submittedName>
</protein>
<evidence type="ECO:0000313" key="1">
    <source>
        <dbReference type="EMBL" id="CAH1953889.1"/>
    </source>
</evidence>
<comment type="caution">
    <text evidence="1">The sequence shown here is derived from an EMBL/GenBank/DDBJ whole genome shotgun (WGS) entry which is preliminary data.</text>
</comment>
<dbReference type="EMBL" id="CAKOFQ010006652">
    <property type="protein sequence ID" value="CAH1953889.1"/>
    <property type="molecule type" value="Genomic_DNA"/>
</dbReference>
<gene>
    <name evidence="1" type="ORF">ACAOBT_LOCUS279</name>
</gene>
<evidence type="ECO:0000313" key="2">
    <source>
        <dbReference type="Proteomes" id="UP001152888"/>
    </source>
</evidence>
<name>A0A9P0JGE8_ACAOB</name>
<dbReference type="Proteomes" id="UP001152888">
    <property type="component" value="Unassembled WGS sequence"/>
</dbReference>
<sequence>MKYKRKFNKENINTIIAELYGKDWDYSTTDVDLLYEKFMKNITETVNKVVPLEKTQTRKQPWINRFVIQASRDRDEAYKKFKITKLNSDWNLYKKKRNIYARVIRNEKKKYY</sequence>
<organism evidence="1 2">
    <name type="scientific">Acanthoscelides obtectus</name>
    <name type="common">Bean weevil</name>
    <name type="synonym">Bruchus obtectus</name>
    <dbReference type="NCBI Taxonomy" id="200917"/>
    <lineage>
        <taxon>Eukaryota</taxon>
        <taxon>Metazoa</taxon>
        <taxon>Ecdysozoa</taxon>
        <taxon>Arthropoda</taxon>
        <taxon>Hexapoda</taxon>
        <taxon>Insecta</taxon>
        <taxon>Pterygota</taxon>
        <taxon>Neoptera</taxon>
        <taxon>Endopterygota</taxon>
        <taxon>Coleoptera</taxon>
        <taxon>Polyphaga</taxon>
        <taxon>Cucujiformia</taxon>
        <taxon>Chrysomeloidea</taxon>
        <taxon>Chrysomelidae</taxon>
        <taxon>Bruchinae</taxon>
        <taxon>Bruchini</taxon>
        <taxon>Acanthoscelides</taxon>
    </lineage>
</organism>
<keyword evidence="2" id="KW-1185">Reference proteome</keyword>
<accession>A0A9P0JGE8</accession>
<reference evidence="1" key="1">
    <citation type="submission" date="2022-03" db="EMBL/GenBank/DDBJ databases">
        <authorList>
            <person name="Sayadi A."/>
        </authorList>
    </citation>
    <scope>NUCLEOTIDE SEQUENCE</scope>
</reference>